<dbReference type="HOGENOM" id="CLU_116175_0_0_9"/>
<reference evidence="9 11" key="1">
    <citation type="submission" date="2013-02" db="EMBL/GenBank/DDBJ databases">
        <title>The Genome Sequence of Enterococcus raffinosus ATCC_49464.</title>
        <authorList>
            <consortium name="The Broad Institute Genome Sequencing Platform"/>
            <consortium name="The Broad Institute Genome Sequencing Center for Infectious Disease"/>
            <person name="Earl A.M."/>
            <person name="Gilmore M.S."/>
            <person name="Lebreton F."/>
            <person name="Walker B."/>
            <person name="Young S.K."/>
            <person name="Zeng Q."/>
            <person name="Gargeya S."/>
            <person name="Fitzgerald M."/>
            <person name="Haas B."/>
            <person name="Abouelleil A."/>
            <person name="Alvarado L."/>
            <person name="Arachchi H.M."/>
            <person name="Berlin A.M."/>
            <person name="Chapman S.B."/>
            <person name="Dewar J."/>
            <person name="Goldberg J."/>
            <person name="Griggs A."/>
            <person name="Gujja S."/>
            <person name="Hansen M."/>
            <person name="Howarth C."/>
            <person name="Imamovic A."/>
            <person name="Larimer J."/>
            <person name="McCowan C."/>
            <person name="Murphy C."/>
            <person name="Neiman D."/>
            <person name="Pearson M."/>
            <person name="Priest M."/>
            <person name="Roberts A."/>
            <person name="Saif S."/>
            <person name="Shea T."/>
            <person name="Sisk P."/>
            <person name="Sykes S."/>
            <person name="Wortman J."/>
            <person name="Nusbaum C."/>
            <person name="Birren B."/>
        </authorList>
    </citation>
    <scope>NUCLEOTIDE SEQUENCE [LARGE SCALE GENOMIC DNA]</scope>
    <source>
        <strain evidence="9 11">ATCC 49464</strain>
    </source>
</reference>
<keyword evidence="3" id="KW-0963">Cytoplasm</keyword>
<dbReference type="Proteomes" id="UP000014158">
    <property type="component" value="Unassembled WGS sequence"/>
</dbReference>
<dbReference type="InterPro" id="IPR036667">
    <property type="entry name" value="PTS_IIB_sorbose-sp_sf"/>
</dbReference>
<dbReference type="AlphaFoldDB" id="R2NVG3"/>
<keyword evidence="6" id="KW-0598">Phosphotransferase system</keyword>
<keyword evidence="2" id="KW-0813">Transport</keyword>
<evidence type="ECO:0000256" key="5">
    <source>
        <dbReference type="ARBA" id="ARBA00022679"/>
    </source>
</evidence>
<evidence type="ECO:0000256" key="6">
    <source>
        <dbReference type="ARBA" id="ARBA00022683"/>
    </source>
</evidence>
<dbReference type="EMBL" id="ASWF01000001">
    <property type="protein sequence ID" value="EOT82162.1"/>
    <property type="molecule type" value="Genomic_DNA"/>
</dbReference>
<dbReference type="Pfam" id="PF03830">
    <property type="entry name" value="PTSIIB_sorb"/>
    <property type="match status" value="1"/>
</dbReference>
<dbReference type="PROSITE" id="PS51101">
    <property type="entry name" value="PTS_EIIB_TYPE_4"/>
    <property type="match status" value="1"/>
</dbReference>
<gene>
    <name evidence="10" type="ORF">I590_00587</name>
    <name evidence="9" type="ORF">UAK_03847</name>
</gene>
<organism evidence="9 11">
    <name type="scientific">Enterococcus raffinosus ATCC 49464</name>
    <dbReference type="NCBI Taxonomy" id="1158602"/>
    <lineage>
        <taxon>Bacteria</taxon>
        <taxon>Bacillati</taxon>
        <taxon>Bacillota</taxon>
        <taxon>Bacilli</taxon>
        <taxon>Lactobacillales</taxon>
        <taxon>Enterococcaceae</taxon>
        <taxon>Enterococcus</taxon>
    </lineage>
</organism>
<accession>R2NVG3</accession>
<comment type="caution">
    <text evidence="9">The sequence shown here is derived from an EMBL/GenBank/DDBJ whole genome shotgun (WGS) entry which is preliminary data.</text>
</comment>
<name>R2NVG3_9ENTE</name>
<dbReference type="GO" id="GO:0009401">
    <property type="term" value="P:phosphoenolpyruvate-dependent sugar phosphotransferase system"/>
    <property type="evidence" value="ECO:0007669"/>
    <property type="project" value="UniProtKB-KW"/>
</dbReference>
<feature type="domain" description="PTS EIIB type-4" evidence="8">
    <location>
        <begin position="1"/>
        <end position="163"/>
    </location>
</feature>
<sequence length="163" mass="18390">MGNIKLVRIDSRLIHGQVITKWIPITGSKTVIIIDDELYKDDFMGQIYASAAPKGVKCSILSVNEAIKRLQEDRLSEGNTMILFQDIENCYQAFKKGFTFNDLQLGELPKKGERINVFKAISFDLSEALKLKEISDSGVDVVLQPVPELSKTKLEKVLKQFKL</sequence>
<keyword evidence="7" id="KW-0418">Kinase</keyword>
<dbReference type="EMBL" id="AJAL01000020">
    <property type="protein sequence ID" value="EOH74983.1"/>
    <property type="molecule type" value="Genomic_DNA"/>
</dbReference>
<dbReference type="InterPro" id="IPR004720">
    <property type="entry name" value="PTS_IIB_sorbose-sp"/>
</dbReference>
<dbReference type="Proteomes" id="UP000013877">
    <property type="component" value="Unassembled WGS sequence"/>
</dbReference>
<evidence type="ECO:0000256" key="4">
    <source>
        <dbReference type="ARBA" id="ARBA00022597"/>
    </source>
</evidence>
<dbReference type="RefSeq" id="WP_010747010.1">
    <property type="nucleotide sequence ID" value="NZ_ASWF01000001.1"/>
</dbReference>
<proteinExistence type="predicted"/>
<dbReference type="Gene3D" id="3.40.35.10">
    <property type="entry name" value="Phosphotransferase system, sorbose subfamily IIB component"/>
    <property type="match status" value="1"/>
</dbReference>
<evidence type="ECO:0000256" key="3">
    <source>
        <dbReference type="ARBA" id="ARBA00022490"/>
    </source>
</evidence>
<comment type="subcellular location">
    <subcellularLocation>
        <location evidence="1">Cytoplasm</location>
    </subcellularLocation>
</comment>
<evidence type="ECO:0000313" key="9">
    <source>
        <dbReference type="EMBL" id="EOH74983.1"/>
    </source>
</evidence>
<keyword evidence="4" id="KW-0762">Sugar transport</keyword>
<dbReference type="GO" id="GO:0008982">
    <property type="term" value="F:protein-N(PI)-phosphohistidine-sugar phosphotransferase activity"/>
    <property type="evidence" value="ECO:0007669"/>
    <property type="project" value="InterPro"/>
</dbReference>
<evidence type="ECO:0000256" key="1">
    <source>
        <dbReference type="ARBA" id="ARBA00004496"/>
    </source>
</evidence>
<dbReference type="GO" id="GO:0016301">
    <property type="term" value="F:kinase activity"/>
    <property type="evidence" value="ECO:0007669"/>
    <property type="project" value="UniProtKB-KW"/>
</dbReference>
<dbReference type="GO" id="GO:0005737">
    <property type="term" value="C:cytoplasm"/>
    <property type="evidence" value="ECO:0007669"/>
    <property type="project" value="UniProtKB-SubCell"/>
</dbReference>
<dbReference type="PATRIC" id="fig|1158602.3.peg.3847"/>
<dbReference type="SUPFAM" id="SSF52728">
    <property type="entry name" value="PTS IIb component"/>
    <property type="match status" value="1"/>
</dbReference>
<evidence type="ECO:0000313" key="12">
    <source>
        <dbReference type="Proteomes" id="UP000014158"/>
    </source>
</evidence>
<protein>
    <recommendedName>
        <fullName evidence="8">PTS EIIB type-4 domain-containing protein</fullName>
    </recommendedName>
</protein>
<keyword evidence="5" id="KW-0808">Transferase</keyword>
<evidence type="ECO:0000256" key="7">
    <source>
        <dbReference type="ARBA" id="ARBA00022777"/>
    </source>
</evidence>
<reference evidence="10 12" key="2">
    <citation type="submission" date="2013-03" db="EMBL/GenBank/DDBJ databases">
        <title>The Genome Sequence of Enterococcus raffinosus ATCC_49464 (PacBio/Illumina hybrid assembly).</title>
        <authorList>
            <consortium name="The Broad Institute Genomics Platform"/>
            <consortium name="The Broad Institute Genome Sequencing Center for Infectious Disease"/>
            <person name="Earl A."/>
            <person name="Russ C."/>
            <person name="Gilmore M."/>
            <person name="Surin D."/>
            <person name="Walker B."/>
            <person name="Young S."/>
            <person name="Zeng Q."/>
            <person name="Gargeya S."/>
            <person name="Fitzgerald M."/>
            <person name="Haas B."/>
            <person name="Abouelleil A."/>
            <person name="Allen A.W."/>
            <person name="Alvarado L."/>
            <person name="Arachchi H.M."/>
            <person name="Berlin A.M."/>
            <person name="Chapman S.B."/>
            <person name="Gainer-Dewar J."/>
            <person name="Goldberg J."/>
            <person name="Griggs A."/>
            <person name="Gujja S."/>
            <person name="Hansen M."/>
            <person name="Howarth C."/>
            <person name="Imamovic A."/>
            <person name="Ireland A."/>
            <person name="Larimer J."/>
            <person name="McCowan C."/>
            <person name="Murphy C."/>
            <person name="Pearson M."/>
            <person name="Poon T.W."/>
            <person name="Priest M."/>
            <person name="Roberts A."/>
            <person name="Saif S."/>
            <person name="Shea T."/>
            <person name="Sisk P."/>
            <person name="Sykes S."/>
            <person name="Wortman J."/>
            <person name="Nusbaum C."/>
            <person name="Birren B."/>
        </authorList>
    </citation>
    <scope>NUCLEOTIDE SEQUENCE [LARGE SCALE GENOMIC DNA]</scope>
    <source>
        <strain evidence="10 12">ATCC 49464</strain>
    </source>
</reference>
<dbReference type="eggNOG" id="COG3444">
    <property type="taxonomic scope" value="Bacteria"/>
</dbReference>
<keyword evidence="12" id="KW-1185">Reference proteome</keyword>
<evidence type="ECO:0000313" key="11">
    <source>
        <dbReference type="Proteomes" id="UP000013877"/>
    </source>
</evidence>
<evidence type="ECO:0000256" key="2">
    <source>
        <dbReference type="ARBA" id="ARBA00022448"/>
    </source>
</evidence>
<evidence type="ECO:0000313" key="10">
    <source>
        <dbReference type="EMBL" id="EOT82162.1"/>
    </source>
</evidence>
<evidence type="ECO:0000259" key="8">
    <source>
        <dbReference type="PROSITE" id="PS51101"/>
    </source>
</evidence>